<dbReference type="EMBL" id="CAAALY010269316">
    <property type="protein sequence ID" value="VEL41431.1"/>
    <property type="molecule type" value="Genomic_DNA"/>
</dbReference>
<proteinExistence type="predicted"/>
<sequence length="237" mass="25613">MHMACFSCVSAINWLLLHNHSHRRRSSHRFEQMSSDLTISSLSSTACNLAAVQAAWTTVWRGGEFPNPAGVSLRLDTRTQPAHRWRLVLADLWSCVLLRRPVLSISSLAESGISTLAPIPSPSFSRTLPSSFIPSSSSTSSSSSASNSSYSSLPLSTTSTLASSFASTQCRSPMAYSVSVRSEAHSQPTQAPHQSDVPFSGSSVLSGRHSLDIELEGDEPFLLPDDFIWIAQVSNIC</sequence>
<dbReference type="Proteomes" id="UP000784294">
    <property type="component" value="Unassembled WGS sequence"/>
</dbReference>
<keyword evidence="3" id="KW-1185">Reference proteome</keyword>
<gene>
    <name evidence="2" type="ORF">PXEA_LOCUS34871</name>
</gene>
<evidence type="ECO:0000256" key="1">
    <source>
        <dbReference type="SAM" id="MobiDB-lite"/>
    </source>
</evidence>
<evidence type="ECO:0000313" key="2">
    <source>
        <dbReference type="EMBL" id="VEL41431.1"/>
    </source>
</evidence>
<feature type="region of interest" description="Disordered" evidence="1">
    <location>
        <begin position="181"/>
        <end position="201"/>
    </location>
</feature>
<reference evidence="2" key="1">
    <citation type="submission" date="2018-11" db="EMBL/GenBank/DDBJ databases">
        <authorList>
            <consortium name="Pathogen Informatics"/>
        </authorList>
    </citation>
    <scope>NUCLEOTIDE SEQUENCE</scope>
</reference>
<name>A0A3S5AZD5_9PLAT</name>
<accession>A0A3S5AZD5</accession>
<comment type="caution">
    <text evidence="2">The sequence shown here is derived from an EMBL/GenBank/DDBJ whole genome shotgun (WGS) entry which is preliminary data.</text>
</comment>
<evidence type="ECO:0000313" key="3">
    <source>
        <dbReference type="Proteomes" id="UP000784294"/>
    </source>
</evidence>
<organism evidence="2 3">
    <name type="scientific">Protopolystoma xenopodis</name>
    <dbReference type="NCBI Taxonomy" id="117903"/>
    <lineage>
        <taxon>Eukaryota</taxon>
        <taxon>Metazoa</taxon>
        <taxon>Spiralia</taxon>
        <taxon>Lophotrochozoa</taxon>
        <taxon>Platyhelminthes</taxon>
        <taxon>Monogenea</taxon>
        <taxon>Polyopisthocotylea</taxon>
        <taxon>Polystomatidea</taxon>
        <taxon>Polystomatidae</taxon>
        <taxon>Protopolystoma</taxon>
    </lineage>
</organism>
<dbReference type="AlphaFoldDB" id="A0A3S5AZD5"/>
<protein>
    <submittedName>
        <fullName evidence="2">Uncharacterized protein</fullName>
    </submittedName>
</protein>